<reference evidence="2" key="1">
    <citation type="submission" date="2020-08" db="EMBL/GenBank/DDBJ databases">
        <title>Genome public.</title>
        <authorList>
            <person name="Liu C."/>
            <person name="Sun Q."/>
        </authorList>
    </citation>
    <scope>NUCLEOTIDE SEQUENCE</scope>
    <source>
        <strain evidence="2">NSJ-40</strain>
    </source>
</reference>
<dbReference type="EMBL" id="JACRSN010000016">
    <property type="protein sequence ID" value="MBC8534385.1"/>
    <property type="molecule type" value="Genomic_DNA"/>
</dbReference>
<keyword evidence="1" id="KW-0812">Transmembrane</keyword>
<keyword evidence="1" id="KW-0472">Membrane</keyword>
<name>A0A926D8I9_9FIRM</name>
<feature type="transmembrane region" description="Helical" evidence="1">
    <location>
        <begin position="74"/>
        <end position="92"/>
    </location>
</feature>
<dbReference type="Proteomes" id="UP000651482">
    <property type="component" value="Unassembled WGS sequence"/>
</dbReference>
<dbReference type="AlphaFoldDB" id="A0A926D8I9"/>
<protein>
    <submittedName>
        <fullName evidence="2">Uncharacterized protein</fullName>
    </submittedName>
</protein>
<sequence length="177" mass="19673">MRKTMAVAFCGVIAALCMVLMLLAGVVQIATIALPALAGMFLMAIVLELCAKWAWLTYAVVSVLSLLFVSDKEAALMFVLFFGYYPVLKATLDRIPRKWLCWGAKLLIFNAAMIADYLLAVTVLMVPQEDFMMFGVSIPLLLLLLGNVVFVLYDSALFGVVVLYCRRLQGKLHKFLH</sequence>
<accession>A0A926D8I9</accession>
<feature type="transmembrane region" description="Helical" evidence="1">
    <location>
        <begin position="138"/>
        <end position="165"/>
    </location>
</feature>
<comment type="caution">
    <text evidence="2">The sequence shown here is derived from an EMBL/GenBank/DDBJ whole genome shotgun (WGS) entry which is preliminary data.</text>
</comment>
<proteinExistence type="predicted"/>
<feature type="transmembrane region" description="Helical" evidence="1">
    <location>
        <begin position="104"/>
        <end position="126"/>
    </location>
</feature>
<gene>
    <name evidence="2" type="ORF">IAG03_10375</name>
</gene>
<feature type="transmembrane region" description="Helical" evidence="1">
    <location>
        <begin position="41"/>
        <end position="68"/>
    </location>
</feature>
<keyword evidence="3" id="KW-1185">Reference proteome</keyword>
<evidence type="ECO:0000313" key="3">
    <source>
        <dbReference type="Proteomes" id="UP000651482"/>
    </source>
</evidence>
<evidence type="ECO:0000313" key="2">
    <source>
        <dbReference type="EMBL" id="MBC8534385.1"/>
    </source>
</evidence>
<organism evidence="2 3">
    <name type="scientific">Yeguia hominis</name>
    <dbReference type="NCBI Taxonomy" id="2763662"/>
    <lineage>
        <taxon>Bacteria</taxon>
        <taxon>Bacillati</taxon>
        <taxon>Bacillota</taxon>
        <taxon>Clostridia</taxon>
        <taxon>Eubacteriales</taxon>
        <taxon>Yeguiaceae</taxon>
        <taxon>Yeguia</taxon>
    </lineage>
</organism>
<feature type="transmembrane region" description="Helical" evidence="1">
    <location>
        <begin position="6"/>
        <end position="34"/>
    </location>
</feature>
<evidence type="ECO:0000256" key="1">
    <source>
        <dbReference type="SAM" id="Phobius"/>
    </source>
</evidence>
<keyword evidence="1" id="KW-1133">Transmembrane helix</keyword>